<evidence type="ECO:0008006" key="4">
    <source>
        <dbReference type="Google" id="ProtNLM"/>
    </source>
</evidence>
<gene>
    <name evidence="2" type="ORF">SNAT2548_LOCUS4260</name>
</gene>
<feature type="signal peptide" evidence="1">
    <location>
        <begin position="1"/>
        <end position="16"/>
    </location>
</feature>
<keyword evidence="1" id="KW-0732">Signal</keyword>
<evidence type="ECO:0000256" key="1">
    <source>
        <dbReference type="SAM" id="SignalP"/>
    </source>
</evidence>
<dbReference type="EMBL" id="CAJNDS010000261">
    <property type="protein sequence ID" value="CAE7035208.1"/>
    <property type="molecule type" value="Genomic_DNA"/>
</dbReference>
<dbReference type="AlphaFoldDB" id="A0A812IHI6"/>
<comment type="caution">
    <text evidence="2">The sequence shown here is derived from an EMBL/GenBank/DDBJ whole genome shotgun (WGS) entry which is preliminary data.</text>
</comment>
<proteinExistence type="predicted"/>
<accession>A0A812IHI6</accession>
<dbReference type="SUPFAM" id="SSF52540">
    <property type="entry name" value="P-loop containing nucleoside triphosphate hydrolases"/>
    <property type="match status" value="1"/>
</dbReference>
<evidence type="ECO:0000313" key="2">
    <source>
        <dbReference type="EMBL" id="CAE7035208.1"/>
    </source>
</evidence>
<dbReference type="Proteomes" id="UP000604046">
    <property type="component" value="Unassembled WGS sequence"/>
</dbReference>
<protein>
    <recommendedName>
        <fullName evidence="4">AAA+ ATPase domain-containing protein</fullName>
    </recommendedName>
</protein>
<evidence type="ECO:0000313" key="3">
    <source>
        <dbReference type="Proteomes" id="UP000604046"/>
    </source>
</evidence>
<feature type="chain" id="PRO_5032882768" description="AAA+ ATPase domain-containing protein" evidence="1">
    <location>
        <begin position="17"/>
        <end position="399"/>
    </location>
</feature>
<dbReference type="OrthoDB" id="446396at2759"/>
<dbReference type="InterPro" id="IPR027417">
    <property type="entry name" value="P-loop_NTPase"/>
</dbReference>
<organism evidence="2 3">
    <name type="scientific">Symbiodinium natans</name>
    <dbReference type="NCBI Taxonomy" id="878477"/>
    <lineage>
        <taxon>Eukaryota</taxon>
        <taxon>Sar</taxon>
        <taxon>Alveolata</taxon>
        <taxon>Dinophyceae</taxon>
        <taxon>Suessiales</taxon>
        <taxon>Symbiodiniaceae</taxon>
        <taxon>Symbiodinium</taxon>
    </lineage>
</organism>
<sequence length="399" mass="42962">MAFRMLLLAAAAAAMRDEKTRQQLEVEEDALEDVSQFINYQVELDELEKLSDTPLFFSEQTGRFATAAQLLTQDPSSVLSRLEAGFEAGSNMVVVGAGGAGKTETILLAMANTQKSKASFDLRGWYLAKKQMDKKAYTTAVKADQLALLKSSESEVKGEIAGKSADVLFFDEVDLSQGLMNADELEAMKILLKWGNEVAPEKTKIVVLHPLASVQPEVHELLAPLGYPGPGTSAWIEFSQPYSPAVEEAMIRGILSACEPPPTDAQISEVEQYFLGLPSAYMPFLVNKDHVLDSIPASAADAIENVLKPKALSKVGGRLIKINVGFAATRGAREAISTLRRNPDEEVSGADAAGAVATMVVEKRGAHFVIPPVMQDALNAFCRDMDVSSKQAVAPICEA</sequence>
<name>A0A812IHI6_9DINO</name>
<reference evidence="2" key="1">
    <citation type="submission" date="2021-02" db="EMBL/GenBank/DDBJ databases">
        <authorList>
            <person name="Dougan E. K."/>
            <person name="Rhodes N."/>
            <person name="Thang M."/>
            <person name="Chan C."/>
        </authorList>
    </citation>
    <scope>NUCLEOTIDE SEQUENCE</scope>
</reference>
<keyword evidence="3" id="KW-1185">Reference proteome</keyword>